<keyword evidence="4" id="KW-1185">Reference proteome</keyword>
<protein>
    <recommendedName>
        <fullName evidence="2">GH16 domain-containing protein</fullName>
    </recommendedName>
</protein>
<comment type="caution">
    <text evidence="3">The sequence shown here is derived from an EMBL/GenBank/DDBJ whole genome shotgun (WGS) entry which is preliminary data.</text>
</comment>
<dbReference type="InterPro" id="IPR013320">
    <property type="entry name" value="ConA-like_dom_sf"/>
</dbReference>
<sequence length="392" mass="44915">MPSAGKIEARRKAFMTRYTRFQAYENGQEFARYKALRDYVDSGEAERVREECRLQSYAGSREAGLLEEYNQLGHLRHVQDAAKGKGDTQNPDYLRYRALQQEVETPEFRERVNYLKSKDKFALTEAGRKLAELNTLSRSKELKWYESMRQKPEIQRYVQEQEVFFEDFASGSLDSKVWLKRFFWGEAMLGKPYSFVGDAQCYTDGANLRVENSCLIISTRPEDAQAMAWDTKLGFIPKNYKYTSGLVNTGQSFRMREGRLEAKIRFSGEPGIVHSLYLCGDKAAPQVDLFRSVPENPKAIRGVYSPQQGSRPAQEQVGNLPFATEFFILGLEWTSSKMVWTINGVPYMEQVGGLPTEPLYLVLTTTIAPGYEPHGEARLEVDWVRCTAKRRG</sequence>
<dbReference type="InterPro" id="IPR000757">
    <property type="entry name" value="Beta-glucanase-like"/>
</dbReference>
<gene>
    <name evidence="3" type="ORF">AL399_05605</name>
</gene>
<dbReference type="EMBL" id="LIIK01000023">
    <property type="protein sequence ID" value="KQM08751.1"/>
    <property type="molecule type" value="Genomic_DNA"/>
</dbReference>
<accession>A0A0Q4B0F7</accession>
<dbReference type="PATRIC" id="fig|1702214.3.peg.165"/>
<feature type="domain" description="GH16" evidence="2">
    <location>
        <begin position="145"/>
        <end position="392"/>
    </location>
</feature>
<dbReference type="GO" id="GO:0005975">
    <property type="term" value="P:carbohydrate metabolic process"/>
    <property type="evidence" value="ECO:0007669"/>
    <property type="project" value="InterPro"/>
</dbReference>
<evidence type="ECO:0000313" key="3">
    <source>
        <dbReference type="EMBL" id="KQM08751.1"/>
    </source>
</evidence>
<dbReference type="PROSITE" id="PS51762">
    <property type="entry name" value="GH16_2"/>
    <property type="match status" value="1"/>
</dbReference>
<evidence type="ECO:0000313" key="4">
    <source>
        <dbReference type="Proteomes" id="UP000054172"/>
    </source>
</evidence>
<evidence type="ECO:0000256" key="1">
    <source>
        <dbReference type="ARBA" id="ARBA00006865"/>
    </source>
</evidence>
<proteinExistence type="inferred from homology"/>
<dbReference type="Pfam" id="PF00722">
    <property type="entry name" value="Glyco_hydro_16"/>
    <property type="match status" value="1"/>
</dbReference>
<reference evidence="3" key="1">
    <citation type="submission" date="2015-08" db="EMBL/GenBank/DDBJ databases">
        <title>Candidatus Bacteriodes Periocalifornicus.</title>
        <authorList>
            <person name="McLean J.S."/>
            <person name="Kelley S."/>
        </authorList>
    </citation>
    <scope>NUCLEOTIDE SEQUENCE [LARGE SCALE GENOMIC DNA]</scope>
    <source>
        <strain evidence="3">12B</strain>
    </source>
</reference>
<name>A0A0Q4B0F7_9BACT</name>
<dbReference type="Gene3D" id="2.60.120.200">
    <property type="match status" value="1"/>
</dbReference>
<dbReference type="STRING" id="1702214.AL399_05605"/>
<dbReference type="AlphaFoldDB" id="A0A0Q4B0F7"/>
<dbReference type="GO" id="GO:0004553">
    <property type="term" value="F:hydrolase activity, hydrolyzing O-glycosyl compounds"/>
    <property type="evidence" value="ECO:0007669"/>
    <property type="project" value="InterPro"/>
</dbReference>
<dbReference type="SUPFAM" id="SSF49899">
    <property type="entry name" value="Concanavalin A-like lectins/glucanases"/>
    <property type="match status" value="1"/>
</dbReference>
<evidence type="ECO:0000259" key="2">
    <source>
        <dbReference type="PROSITE" id="PS51762"/>
    </source>
</evidence>
<comment type="similarity">
    <text evidence="1">Belongs to the glycosyl hydrolase 16 family.</text>
</comment>
<organism evidence="3 4">
    <name type="scientific">Candidatus [Bacteroides] periocalifornicus</name>
    <dbReference type="NCBI Taxonomy" id="1702214"/>
    <lineage>
        <taxon>Bacteria</taxon>
        <taxon>Pseudomonadati</taxon>
        <taxon>Bacteroidota</taxon>
    </lineage>
</organism>
<dbReference type="Proteomes" id="UP000054172">
    <property type="component" value="Unassembled WGS sequence"/>
</dbReference>